<dbReference type="OrthoDB" id="10060499at2759"/>
<evidence type="ECO:0000313" key="4">
    <source>
        <dbReference type="Proteomes" id="UP000689195"/>
    </source>
</evidence>
<organism evidence="3 4">
    <name type="scientific">Paramecium pentaurelia</name>
    <dbReference type="NCBI Taxonomy" id="43138"/>
    <lineage>
        <taxon>Eukaryota</taxon>
        <taxon>Sar</taxon>
        <taxon>Alveolata</taxon>
        <taxon>Ciliophora</taxon>
        <taxon>Intramacronucleata</taxon>
        <taxon>Oligohymenophorea</taxon>
        <taxon>Peniculida</taxon>
        <taxon>Parameciidae</taxon>
        <taxon>Paramecium</taxon>
    </lineage>
</organism>
<reference evidence="3" key="1">
    <citation type="submission" date="2021-01" db="EMBL/GenBank/DDBJ databases">
        <authorList>
            <consortium name="Genoscope - CEA"/>
            <person name="William W."/>
        </authorList>
    </citation>
    <scope>NUCLEOTIDE SEQUENCE</scope>
</reference>
<dbReference type="GO" id="GO:0003678">
    <property type="term" value="F:DNA helicase activity"/>
    <property type="evidence" value="ECO:0007669"/>
    <property type="project" value="UniProtKB-EC"/>
</dbReference>
<keyword evidence="1" id="KW-0347">Helicase</keyword>
<comment type="catalytic activity">
    <reaction evidence="1">
        <text>ATP + H2O = ADP + phosphate + H(+)</text>
        <dbReference type="Rhea" id="RHEA:13065"/>
        <dbReference type="ChEBI" id="CHEBI:15377"/>
        <dbReference type="ChEBI" id="CHEBI:15378"/>
        <dbReference type="ChEBI" id="CHEBI:30616"/>
        <dbReference type="ChEBI" id="CHEBI:43474"/>
        <dbReference type="ChEBI" id="CHEBI:456216"/>
        <dbReference type="EC" id="3.6.4.12"/>
    </reaction>
</comment>
<dbReference type="GO" id="GO:0016787">
    <property type="term" value="F:hydrolase activity"/>
    <property type="evidence" value="ECO:0007669"/>
    <property type="project" value="UniProtKB-KW"/>
</dbReference>
<keyword evidence="1" id="KW-0805">Transcription regulation</keyword>
<dbReference type="EMBL" id="CAJJDO010000142">
    <property type="protein sequence ID" value="CAD8205806.1"/>
    <property type="molecule type" value="Genomic_DNA"/>
</dbReference>
<keyword evidence="1" id="KW-0804">Transcription</keyword>
<sequence length="87" mass="10374">MHLVWQDHKQKERQEIYSAEVKKTEIIMENFRSTIGLRIKETKVVWKGEDVLLKREEKNDQTDSISCSNNSQKIEKIQNSIIRFTHS</sequence>
<keyword evidence="1" id="KW-0547">Nucleotide-binding</keyword>
<evidence type="ECO:0000256" key="1">
    <source>
        <dbReference type="RuleBase" id="RU363048"/>
    </source>
</evidence>
<proteinExistence type="inferred from homology"/>
<protein>
    <recommendedName>
        <fullName evidence="1">RuvB-like helicase</fullName>
        <ecNumber evidence="1">3.6.4.12</ecNumber>
    </recommendedName>
</protein>
<keyword evidence="1" id="KW-0539">Nucleus</keyword>
<accession>A0A8S1XW99</accession>
<keyword evidence="4" id="KW-1185">Reference proteome</keyword>
<keyword evidence="1" id="KW-0378">Hydrolase</keyword>
<comment type="caution">
    <text evidence="3">The sequence shown here is derived from an EMBL/GenBank/DDBJ whole genome shotgun (WGS) entry which is preliminary data.</text>
</comment>
<dbReference type="EC" id="3.6.4.12" evidence="1"/>
<feature type="domain" description="TIP49 P-loop" evidence="2">
    <location>
        <begin position="14"/>
        <end position="65"/>
    </location>
</feature>
<dbReference type="AlphaFoldDB" id="A0A8S1XW99"/>
<dbReference type="Pfam" id="PF06068">
    <property type="entry name" value="TIP49"/>
    <property type="match status" value="1"/>
</dbReference>
<dbReference type="Proteomes" id="UP000689195">
    <property type="component" value="Unassembled WGS sequence"/>
</dbReference>
<comment type="similarity">
    <text evidence="1">Belongs to the RuvB family.</text>
</comment>
<evidence type="ECO:0000259" key="2">
    <source>
        <dbReference type="Pfam" id="PF06068"/>
    </source>
</evidence>
<name>A0A8S1XW99_9CILI</name>
<dbReference type="PANTHER" id="PTHR11093">
    <property type="entry name" value="RUVB-RELATED REPTIN AND PONTIN"/>
    <property type="match status" value="1"/>
</dbReference>
<dbReference type="GO" id="GO:0005524">
    <property type="term" value="F:ATP binding"/>
    <property type="evidence" value="ECO:0007669"/>
    <property type="project" value="UniProtKB-KW"/>
</dbReference>
<dbReference type="InterPro" id="IPR010339">
    <property type="entry name" value="TIP49_P-loop"/>
</dbReference>
<evidence type="ECO:0000313" key="3">
    <source>
        <dbReference type="EMBL" id="CAD8205806.1"/>
    </source>
</evidence>
<dbReference type="InterPro" id="IPR027238">
    <property type="entry name" value="RuvB-like"/>
</dbReference>
<keyword evidence="1" id="KW-0067">ATP-binding</keyword>
<gene>
    <name evidence="3" type="ORF">PPENT_87.1.T1420007</name>
</gene>